<accession>A0A0C3D4L9</accession>
<dbReference type="PANTHER" id="PTHR24148:SF64">
    <property type="entry name" value="HETEROKARYON INCOMPATIBILITY DOMAIN-CONTAINING PROTEIN"/>
    <property type="match status" value="1"/>
</dbReference>
<dbReference type="Pfam" id="PF26639">
    <property type="entry name" value="Het-6_barrel"/>
    <property type="match status" value="1"/>
</dbReference>
<dbReference type="STRING" id="913774.A0A0C3D4L9"/>
<dbReference type="SMART" id="SM00066">
    <property type="entry name" value="GAL4"/>
    <property type="match status" value="2"/>
</dbReference>
<dbReference type="InterPro" id="IPR036864">
    <property type="entry name" value="Zn2-C6_fun-type_DNA-bd_sf"/>
</dbReference>
<dbReference type="InterPro" id="IPR001138">
    <property type="entry name" value="Zn2Cys6_DnaBD"/>
</dbReference>
<dbReference type="HOGENOM" id="CLU_004184_10_1_1"/>
<dbReference type="InParanoid" id="A0A0C3D4L9"/>
<dbReference type="AlphaFoldDB" id="A0A0C3D4L9"/>
<reference evidence="4" key="2">
    <citation type="submission" date="2015-01" db="EMBL/GenBank/DDBJ databases">
        <title>Evolutionary Origins and Diversification of the Mycorrhizal Mutualists.</title>
        <authorList>
            <consortium name="DOE Joint Genome Institute"/>
            <consortium name="Mycorrhizal Genomics Consortium"/>
            <person name="Kohler A."/>
            <person name="Kuo A."/>
            <person name="Nagy L.G."/>
            <person name="Floudas D."/>
            <person name="Copeland A."/>
            <person name="Barry K.W."/>
            <person name="Cichocki N."/>
            <person name="Veneault-Fourrey C."/>
            <person name="LaButti K."/>
            <person name="Lindquist E.A."/>
            <person name="Lipzen A."/>
            <person name="Lundell T."/>
            <person name="Morin E."/>
            <person name="Murat C."/>
            <person name="Riley R."/>
            <person name="Ohm R."/>
            <person name="Sun H."/>
            <person name="Tunlid A."/>
            <person name="Henrissat B."/>
            <person name="Grigoriev I.V."/>
            <person name="Hibbett D.S."/>
            <person name="Martin F."/>
        </authorList>
    </citation>
    <scope>NUCLEOTIDE SEQUENCE [LARGE SCALE GENOMIC DNA]</scope>
    <source>
        <strain evidence="4">Zn</strain>
    </source>
</reference>
<dbReference type="CDD" id="cd00067">
    <property type="entry name" value="GAL4"/>
    <property type="match status" value="2"/>
</dbReference>
<keyword evidence="4" id="KW-1185">Reference proteome</keyword>
<protein>
    <recommendedName>
        <fullName evidence="2">Zn(2)-C6 fungal-type domain-containing protein</fullName>
    </recommendedName>
</protein>
<organism evidence="3 4">
    <name type="scientific">Oidiodendron maius (strain Zn)</name>
    <dbReference type="NCBI Taxonomy" id="913774"/>
    <lineage>
        <taxon>Eukaryota</taxon>
        <taxon>Fungi</taxon>
        <taxon>Dikarya</taxon>
        <taxon>Ascomycota</taxon>
        <taxon>Pezizomycotina</taxon>
        <taxon>Leotiomycetes</taxon>
        <taxon>Leotiomycetes incertae sedis</taxon>
        <taxon>Myxotrichaceae</taxon>
        <taxon>Oidiodendron</taxon>
    </lineage>
</organism>
<dbReference type="GO" id="GO:0000981">
    <property type="term" value="F:DNA-binding transcription factor activity, RNA polymerase II-specific"/>
    <property type="evidence" value="ECO:0007669"/>
    <property type="project" value="InterPro"/>
</dbReference>
<name>A0A0C3D4L9_OIDMZ</name>
<keyword evidence="1" id="KW-0539">Nucleus</keyword>
<evidence type="ECO:0000259" key="2">
    <source>
        <dbReference type="SMART" id="SM00066"/>
    </source>
</evidence>
<dbReference type="Gene3D" id="4.10.240.10">
    <property type="entry name" value="Zn(2)-C6 fungal-type DNA-binding domain"/>
    <property type="match status" value="1"/>
</dbReference>
<evidence type="ECO:0000313" key="4">
    <source>
        <dbReference type="Proteomes" id="UP000054321"/>
    </source>
</evidence>
<evidence type="ECO:0000313" key="3">
    <source>
        <dbReference type="EMBL" id="KIM96857.1"/>
    </source>
</evidence>
<dbReference type="GO" id="GO:0008270">
    <property type="term" value="F:zinc ion binding"/>
    <property type="evidence" value="ECO:0007669"/>
    <property type="project" value="InterPro"/>
</dbReference>
<feature type="domain" description="Zn(2)-C6 fungal-type" evidence="2">
    <location>
        <begin position="21"/>
        <end position="67"/>
    </location>
</feature>
<evidence type="ECO:0000256" key="1">
    <source>
        <dbReference type="ARBA" id="ARBA00023242"/>
    </source>
</evidence>
<sequence length="844" mass="96042">MESFALETGEHVLTGRPIEVSPEPQRCDTCKKDHAGCTRLKNKARCDRCDENNYPCSLNVEEDITDSKRRKLSRMKCAPCRQSKIKCLPENRIWDGTLGSRCDACKKANRPCSEPQSANQNRESSAHLWQQAEALTDFEQIASGASSRMNSYGQSRSSTEGEILMNSPSARQQHVLATGVNNTQSLPVDPTWPLPQSGLDMPIRRVEQNQQGHRNGDYTYSAYIDPGVEGRIVRYQYQRLEDANSIRLIKLLPGVPDSEIFASMIRVKHDFPDYCALSYVWGNEPPRETLKIYERSNFWMLNIHPTAHNALRHLRKVNAPVYIWVDSICINQQDNYERSAQVSRMGQTYAEASSVIVWLDPGTSDTSDNDNPIALITELLDISNFDRVVQEESSKKRWQALEDLLRNKWFTRLWVFQEVACAKRVDLYWGKSSISWEDFADIIAALASRVDRFSNLQANAAFLNPSYAYRRLPAPTLVNICNSLFWKSGKGDIISRRYSLETLVSTLVPFESNDPRDSIYGLLALAKLDQSTKDFDLDYGKKFQDVYFDFVALCVKQSGSLDIICRHWAPIRNQKKANRLERPSDNLPSWVLTSLGSPFATYDDPNNNNRLYGDSLVGLPDRNCYNAALGRPAEAQFSKVEHRSDTIRILQVVGIEIAKISAIGGHATKGIVQSEWLDMAGLPSQSIGLEASVSFEQLWRTLVADRDEEGNKAPRWYGRAFLECIQTPSQDMDIDTQKWINSSRTPTLLKDFLRRVQSVIWNRRFFTTDRGGVGLAPRQAKEGDSICILFGCSVPVLLRRHEVEEGPYYQLIGEAYLHEMMDGQAFWRKSEDEIMKDSKIFMIH</sequence>
<reference evidence="3 4" key="1">
    <citation type="submission" date="2014-04" db="EMBL/GenBank/DDBJ databases">
        <authorList>
            <consortium name="DOE Joint Genome Institute"/>
            <person name="Kuo A."/>
            <person name="Martino E."/>
            <person name="Perotto S."/>
            <person name="Kohler A."/>
            <person name="Nagy L.G."/>
            <person name="Floudas D."/>
            <person name="Copeland A."/>
            <person name="Barry K.W."/>
            <person name="Cichocki N."/>
            <person name="Veneault-Fourrey C."/>
            <person name="LaButti K."/>
            <person name="Lindquist E.A."/>
            <person name="Lipzen A."/>
            <person name="Lundell T."/>
            <person name="Morin E."/>
            <person name="Murat C."/>
            <person name="Sun H."/>
            <person name="Tunlid A."/>
            <person name="Henrissat B."/>
            <person name="Grigoriev I.V."/>
            <person name="Hibbett D.S."/>
            <person name="Martin F."/>
            <person name="Nordberg H.P."/>
            <person name="Cantor M.N."/>
            <person name="Hua S.X."/>
        </authorList>
    </citation>
    <scope>NUCLEOTIDE SEQUENCE [LARGE SCALE GENOMIC DNA]</scope>
    <source>
        <strain evidence="3 4">Zn</strain>
    </source>
</reference>
<feature type="domain" description="Zn(2)-C6 fungal-type" evidence="2">
    <location>
        <begin position="71"/>
        <end position="123"/>
    </location>
</feature>
<dbReference type="Pfam" id="PF06985">
    <property type="entry name" value="HET"/>
    <property type="match status" value="1"/>
</dbReference>
<dbReference type="EMBL" id="KN832883">
    <property type="protein sequence ID" value="KIM96857.1"/>
    <property type="molecule type" value="Genomic_DNA"/>
</dbReference>
<dbReference type="InterPro" id="IPR052895">
    <property type="entry name" value="HetReg/Transcr_Mod"/>
</dbReference>
<gene>
    <name evidence="3" type="ORF">OIDMADRAFT_148068</name>
</gene>
<dbReference type="InterPro" id="IPR010730">
    <property type="entry name" value="HET"/>
</dbReference>
<dbReference type="OrthoDB" id="3477286at2759"/>
<dbReference type="Proteomes" id="UP000054321">
    <property type="component" value="Unassembled WGS sequence"/>
</dbReference>
<proteinExistence type="predicted"/>
<dbReference type="PANTHER" id="PTHR24148">
    <property type="entry name" value="ANKYRIN REPEAT DOMAIN-CONTAINING PROTEIN 39 HOMOLOG-RELATED"/>
    <property type="match status" value="1"/>
</dbReference>